<protein>
    <submittedName>
        <fullName evidence="1">Uncharacterized protein</fullName>
    </submittedName>
</protein>
<proteinExistence type="predicted"/>
<evidence type="ECO:0000313" key="2">
    <source>
        <dbReference type="Proteomes" id="UP000249616"/>
    </source>
</evidence>
<dbReference type="Proteomes" id="UP000249616">
    <property type="component" value="Chromosome"/>
</dbReference>
<gene>
    <name evidence="1" type="ORF">DN051_02085</name>
</gene>
<dbReference type="KEGG" id="scad:DN051_02085"/>
<sequence length="161" mass="16672">MVTGCAVSPVADVKAEASKALEIHTDTEPLAERLPKLGRIVSAHWQQETPGGDSRVPGPTDYRVSALMRLAPGSVADLTASTQMQPATVGTAPQGISIPAALSEFAPPGAQWVHSGVLDKSLVRADSAQLCFDPASDTVYLSATNVDRPMDVTVPAGPDGN</sequence>
<accession>A0A2Z4ISJ2</accession>
<dbReference type="EMBL" id="CP030073">
    <property type="protein sequence ID" value="AWW35598.1"/>
    <property type="molecule type" value="Genomic_DNA"/>
</dbReference>
<keyword evidence="2" id="KW-1185">Reference proteome</keyword>
<dbReference type="AlphaFoldDB" id="A0A2Z4ISJ2"/>
<reference evidence="1 2" key="1">
    <citation type="journal article" date="2019" name="Int. J. Syst. Evol. Microbiol.">
        <title>Streptomyces cadmiisoli sp. nov., a novel actinomycete isolated from cadmium-contaminated soil.</title>
        <authorList>
            <person name="Li K."/>
            <person name="Tang X."/>
            <person name="Zhao J."/>
            <person name="Guo Y."/>
            <person name="Tang Y."/>
            <person name="Gao J."/>
        </authorList>
    </citation>
    <scope>NUCLEOTIDE SEQUENCE [LARGE SCALE GENOMIC DNA]</scope>
    <source>
        <strain evidence="1 2">ZFG47</strain>
    </source>
</reference>
<evidence type="ECO:0000313" key="1">
    <source>
        <dbReference type="EMBL" id="AWW35598.1"/>
    </source>
</evidence>
<name>A0A2Z4ISJ2_9ACTN</name>
<organism evidence="1 2">
    <name type="scientific">Streptomyces cadmiisoli</name>
    <dbReference type="NCBI Taxonomy" id="2184053"/>
    <lineage>
        <taxon>Bacteria</taxon>
        <taxon>Bacillati</taxon>
        <taxon>Actinomycetota</taxon>
        <taxon>Actinomycetes</taxon>
        <taxon>Kitasatosporales</taxon>
        <taxon>Streptomycetaceae</taxon>
        <taxon>Streptomyces</taxon>
        <taxon>Streptomyces aurantiacus group</taxon>
    </lineage>
</organism>